<protein>
    <submittedName>
        <fullName evidence="2">Transposable element Tcb1 transposase</fullName>
    </submittedName>
</protein>
<dbReference type="InterPro" id="IPR002492">
    <property type="entry name" value="Transposase_Tc1-like"/>
</dbReference>
<evidence type="ECO:0000313" key="3">
    <source>
        <dbReference type="Proteomes" id="UP000887159"/>
    </source>
</evidence>
<dbReference type="Proteomes" id="UP000887159">
    <property type="component" value="Unassembled WGS sequence"/>
</dbReference>
<dbReference type="GO" id="GO:0015074">
    <property type="term" value="P:DNA integration"/>
    <property type="evidence" value="ECO:0007669"/>
    <property type="project" value="InterPro"/>
</dbReference>
<keyword evidence="3" id="KW-1185">Reference proteome</keyword>
<feature type="domain" description="Transposase Tc1-like" evidence="1">
    <location>
        <begin position="9"/>
        <end position="64"/>
    </location>
</feature>
<accession>A0A8X7BK09</accession>
<dbReference type="Pfam" id="PF01498">
    <property type="entry name" value="HTH_Tnp_Tc3_2"/>
    <property type="match status" value="1"/>
</dbReference>
<dbReference type="GO" id="GO:0006313">
    <property type="term" value="P:DNA transposition"/>
    <property type="evidence" value="ECO:0007669"/>
    <property type="project" value="InterPro"/>
</dbReference>
<comment type="caution">
    <text evidence="2">The sequence shown here is derived from an EMBL/GenBank/DDBJ whole genome shotgun (WGS) entry which is preliminary data.</text>
</comment>
<evidence type="ECO:0000313" key="2">
    <source>
        <dbReference type="EMBL" id="GFY34726.1"/>
    </source>
</evidence>
<dbReference type="GO" id="GO:0003677">
    <property type="term" value="F:DNA binding"/>
    <property type="evidence" value="ECO:0007669"/>
    <property type="project" value="InterPro"/>
</dbReference>
<organism evidence="2 3">
    <name type="scientific">Trichonephila clavipes</name>
    <name type="common">Golden silk orbweaver</name>
    <name type="synonym">Nephila clavipes</name>
    <dbReference type="NCBI Taxonomy" id="2585209"/>
    <lineage>
        <taxon>Eukaryota</taxon>
        <taxon>Metazoa</taxon>
        <taxon>Ecdysozoa</taxon>
        <taxon>Arthropoda</taxon>
        <taxon>Chelicerata</taxon>
        <taxon>Arachnida</taxon>
        <taxon>Araneae</taxon>
        <taxon>Araneomorphae</taxon>
        <taxon>Entelegynae</taxon>
        <taxon>Araneoidea</taxon>
        <taxon>Nephilidae</taxon>
        <taxon>Trichonephila</taxon>
    </lineage>
</organism>
<name>A0A8X7BK09_TRICX</name>
<dbReference type="EMBL" id="BMAU01021427">
    <property type="protein sequence ID" value="GFY34726.1"/>
    <property type="molecule type" value="Genomic_DNA"/>
</dbReference>
<reference evidence="2" key="1">
    <citation type="submission" date="2020-08" db="EMBL/GenBank/DDBJ databases">
        <title>Multicomponent nature underlies the extraordinary mechanical properties of spider dragline silk.</title>
        <authorList>
            <person name="Kono N."/>
            <person name="Nakamura H."/>
            <person name="Mori M."/>
            <person name="Yoshida Y."/>
            <person name="Ohtoshi R."/>
            <person name="Malay A.D."/>
            <person name="Moran D.A.P."/>
            <person name="Tomita M."/>
            <person name="Numata K."/>
            <person name="Arakawa K."/>
        </authorList>
    </citation>
    <scope>NUCLEOTIDE SEQUENCE</scope>
</reference>
<evidence type="ECO:0000259" key="1">
    <source>
        <dbReference type="Pfam" id="PF01498"/>
    </source>
</evidence>
<gene>
    <name evidence="2" type="primary">X975_08834</name>
    <name evidence="2" type="ORF">TNCV_4702071</name>
</gene>
<dbReference type="Gene3D" id="3.30.420.10">
    <property type="entry name" value="Ribonuclease H-like superfamily/Ribonuclease H"/>
    <property type="match status" value="1"/>
</dbReference>
<proteinExistence type="predicted"/>
<dbReference type="InterPro" id="IPR036397">
    <property type="entry name" value="RNaseH_sf"/>
</dbReference>
<sequence>MIVMDHASTSRIIVQQIQFVTHHSVSARTIRCRLQQSGMSGRRPLLHLPLTRNHRHLCLKWCDKRWTWITEWNDTVFTDESCFCLQHHDGRFEFGDTVRRGC</sequence>
<dbReference type="AlphaFoldDB" id="A0A8X7BK09"/>